<protein>
    <submittedName>
        <fullName evidence="6">HTH-type transcriptional activator Btr</fullName>
    </submittedName>
</protein>
<gene>
    <name evidence="6" type="primary">btr_1</name>
    <name evidence="6" type="ORF">CI1B_20400</name>
</gene>
<dbReference type="Gene3D" id="1.10.10.60">
    <property type="entry name" value="Homeodomain-like"/>
    <property type="match status" value="2"/>
</dbReference>
<evidence type="ECO:0000256" key="4">
    <source>
        <dbReference type="ARBA" id="ARBA00023163"/>
    </source>
</evidence>
<dbReference type="InterPro" id="IPR018060">
    <property type="entry name" value="HTH_AraC"/>
</dbReference>
<dbReference type="InterPro" id="IPR020449">
    <property type="entry name" value="Tscrpt_reg_AraC-type_HTH"/>
</dbReference>
<dbReference type="PROSITE" id="PS01124">
    <property type="entry name" value="HTH_ARAC_FAMILY_2"/>
    <property type="match status" value="1"/>
</dbReference>
<dbReference type="InterPro" id="IPR003313">
    <property type="entry name" value="AraC-bd"/>
</dbReference>
<dbReference type="SMART" id="SM00342">
    <property type="entry name" value="HTH_ARAC"/>
    <property type="match status" value="1"/>
</dbReference>
<dbReference type="GO" id="GO:0043565">
    <property type="term" value="F:sequence-specific DNA binding"/>
    <property type="evidence" value="ECO:0007669"/>
    <property type="project" value="InterPro"/>
</dbReference>
<dbReference type="Proteomes" id="UP000328092">
    <property type="component" value="Unassembled WGS sequence"/>
</dbReference>
<dbReference type="Pfam" id="PF02311">
    <property type="entry name" value="AraC_binding"/>
    <property type="match status" value="1"/>
</dbReference>
<keyword evidence="4" id="KW-0804">Transcription</keyword>
<dbReference type="PROSITE" id="PS00041">
    <property type="entry name" value="HTH_ARAC_FAMILY_1"/>
    <property type="match status" value="1"/>
</dbReference>
<evidence type="ECO:0000313" key="7">
    <source>
        <dbReference type="Proteomes" id="UP000328092"/>
    </source>
</evidence>
<dbReference type="Pfam" id="PF12833">
    <property type="entry name" value="HTH_18"/>
    <property type="match status" value="1"/>
</dbReference>
<dbReference type="InterPro" id="IPR018062">
    <property type="entry name" value="HTH_AraC-typ_CS"/>
</dbReference>
<comment type="caution">
    <text evidence="6">The sequence shown here is derived from an EMBL/GenBank/DDBJ whole genome shotgun (WGS) entry which is preliminary data.</text>
</comment>
<accession>A0A508SYR0</accession>
<dbReference type="OrthoDB" id="110167at2"/>
<keyword evidence="3" id="KW-0010">Activator</keyword>
<dbReference type="GO" id="GO:0003700">
    <property type="term" value="F:DNA-binding transcription factor activity"/>
    <property type="evidence" value="ECO:0007669"/>
    <property type="project" value="InterPro"/>
</dbReference>
<organism evidence="6 7">
    <name type="scientific">Bradyrhizobium ivorense</name>
    <dbReference type="NCBI Taxonomy" id="2511166"/>
    <lineage>
        <taxon>Bacteria</taxon>
        <taxon>Pseudomonadati</taxon>
        <taxon>Pseudomonadota</taxon>
        <taxon>Alphaproteobacteria</taxon>
        <taxon>Hyphomicrobiales</taxon>
        <taxon>Nitrobacteraceae</taxon>
        <taxon>Bradyrhizobium</taxon>
    </lineage>
</organism>
<sequence length="283" mass="31108">MADRLPNGNQSIAWSDDSFAATEFLFADYRDFVFPLHVHETFAIGVIEAGGQHFQPGRSPSLIMPEGTLCTIDPGVVHEGRPATERGWRYRMFYPSPALVAGALEEPRRLASSGEWGIGQHVIGDHELYREFVALHVSSQRKETLLERQTRIAVFLRRLFARHGNFVPVARRARAAPRTVALVRDYLHANAESQVSIADLAQAAGVSGTQVIRAFSAGTGMPPHSYLVSLRVERAKALLRSGIGLAEAALDAGFSDQSQFTRHFKRLTGVTPGRFAAEMSSAR</sequence>
<keyword evidence="1" id="KW-0805">Transcription regulation</keyword>
<evidence type="ECO:0000256" key="3">
    <source>
        <dbReference type="ARBA" id="ARBA00023159"/>
    </source>
</evidence>
<reference evidence="6" key="1">
    <citation type="submission" date="2019-02" db="EMBL/GenBank/DDBJ databases">
        <authorList>
            <person name="Pothier F.J."/>
        </authorList>
    </citation>
    <scope>NUCLEOTIDE SEQUENCE</scope>
    <source>
        <strain evidence="6">CI-1B</strain>
    </source>
</reference>
<dbReference type="AlphaFoldDB" id="A0A508SYR0"/>
<dbReference type="SUPFAM" id="SSF46689">
    <property type="entry name" value="Homeodomain-like"/>
    <property type="match status" value="2"/>
</dbReference>
<dbReference type="RefSeq" id="WP_139858834.1">
    <property type="nucleotide sequence ID" value="NZ_CAADFC020000006.1"/>
</dbReference>
<dbReference type="PRINTS" id="PR00032">
    <property type="entry name" value="HTHARAC"/>
</dbReference>
<evidence type="ECO:0000256" key="1">
    <source>
        <dbReference type="ARBA" id="ARBA00023015"/>
    </source>
</evidence>
<dbReference type="PANTHER" id="PTHR46796:SF2">
    <property type="entry name" value="TRANSCRIPTIONAL REGULATORY PROTEIN"/>
    <property type="match status" value="1"/>
</dbReference>
<dbReference type="InterPro" id="IPR037923">
    <property type="entry name" value="HTH-like"/>
</dbReference>
<keyword evidence="2" id="KW-0238">DNA-binding</keyword>
<proteinExistence type="predicted"/>
<feature type="domain" description="HTH araC/xylS-type" evidence="5">
    <location>
        <begin position="181"/>
        <end position="278"/>
    </location>
</feature>
<name>A0A508SYR0_9BRAD</name>
<dbReference type="InterPro" id="IPR050204">
    <property type="entry name" value="AraC_XylS_family_regulators"/>
</dbReference>
<evidence type="ECO:0000259" key="5">
    <source>
        <dbReference type="PROSITE" id="PS01124"/>
    </source>
</evidence>
<evidence type="ECO:0000256" key="2">
    <source>
        <dbReference type="ARBA" id="ARBA00023125"/>
    </source>
</evidence>
<evidence type="ECO:0000313" key="6">
    <source>
        <dbReference type="EMBL" id="VIO68272.1"/>
    </source>
</evidence>
<dbReference type="PANTHER" id="PTHR46796">
    <property type="entry name" value="HTH-TYPE TRANSCRIPTIONAL ACTIVATOR RHAS-RELATED"/>
    <property type="match status" value="1"/>
</dbReference>
<dbReference type="SUPFAM" id="SSF51215">
    <property type="entry name" value="Regulatory protein AraC"/>
    <property type="match status" value="1"/>
</dbReference>
<dbReference type="EMBL" id="CAADFC020000006">
    <property type="protein sequence ID" value="VIO68272.1"/>
    <property type="molecule type" value="Genomic_DNA"/>
</dbReference>
<dbReference type="InterPro" id="IPR009057">
    <property type="entry name" value="Homeodomain-like_sf"/>
</dbReference>
<keyword evidence="7" id="KW-1185">Reference proteome</keyword>